<protein>
    <recommendedName>
        <fullName evidence="4">Type II secretion system protein GspI C-terminal domain-containing protein</fullName>
    </recommendedName>
</protein>
<dbReference type="NCBIfam" id="TIGR02532">
    <property type="entry name" value="IV_pilin_GFxxxE"/>
    <property type="match status" value="1"/>
</dbReference>
<proteinExistence type="predicted"/>
<evidence type="ECO:0008006" key="4">
    <source>
        <dbReference type="Google" id="ProtNLM"/>
    </source>
</evidence>
<keyword evidence="1" id="KW-0812">Transmembrane</keyword>
<dbReference type="Proteomes" id="UP000178042">
    <property type="component" value="Unassembled WGS sequence"/>
</dbReference>
<organism evidence="2 3">
    <name type="scientific">Candidatus Kaiserbacteria bacterium RIFCSPHIGHO2_02_FULL_49_16</name>
    <dbReference type="NCBI Taxonomy" id="1798490"/>
    <lineage>
        <taxon>Bacteria</taxon>
        <taxon>Candidatus Kaiseribacteriota</taxon>
    </lineage>
</organism>
<name>A0A1F6DDF1_9BACT</name>
<dbReference type="EMBL" id="MFLD01000026">
    <property type="protein sequence ID" value="OGG59444.1"/>
    <property type="molecule type" value="Genomic_DNA"/>
</dbReference>
<dbReference type="InterPro" id="IPR012902">
    <property type="entry name" value="N_methyl_site"/>
</dbReference>
<dbReference type="AlphaFoldDB" id="A0A1F6DDF1"/>
<evidence type="ECO:0000313" key="2">
    <source>
        <dbReference type="EMBL" id="OGG59444.1"/>
    </source>
</evidence>
<keyword evidence="1" id="KW-0472">Membrane</keyword>
<evidence type="ECO:0000313" key="3">
    <source>
        <dbReference type="Proteomes" id="UP000178042"/>
    </source>
</evidence>
<keyword evidence="1" id="KW-1133">Transmembrane helix</keyword>
<feature type="transmembrane region" description="Helical" evidence="1">
    <location>
        <begin position="28"/>
        <end position="48"/>
    </location>
</feature>
<gene>
    <name evidence="2" type="ORF">A3C86_00615</name>
</gene>
<dbReference type="Pfam" id="PF07963">
    <property type="entry name" value="N_methyl"/>
    <property type="match status" value="1"/>
</dbReference>
<comment type="caution">
    <text evidence="2">The sequence shown here is derived from an EMBL/GenBank/DDBJ whole genome shotgun (WGS) entry which is preliminary data.</text>
</comment>
<dbReference type="PROSITE" id="PS00409">
    <property type="entry name" value="PROKAR_NTER_METHYL"/>
    <property type="match status" value="1"/>
</dbReference>
<reference evidence="2 3" key="1">
    <citation type="journal article" date="2016" name="Nat. Commun.">
        <title>Thousands of microbial genomes shed light on interconnected biogeochemical processes in an aquifer system.</title>
        <authorList>
            <person name="Anantharaman K."/>
            <person name="Brown C.T."/>
            <person name="Hug L.A."/>
            <person name="Sharon I."/>
            <person name="Castelle C.J."/>
            <person name="Probst A.J."/>
            <person name="Thomas B.C."/>
            <person name="Singh A."/>
            <person name="Wilkins M.J."/>
            <person name="Karaoz U."/>
            <person name="Brodie E.L."/>
            <person name="Williams K.H."/>
            <person name="Hubbard S.S."/>
            <person name="Banfield J.F."/>
        </authorList>
    </citation>
    <scope>NUCLEOTIDE SEQUENCE [LARGE SCALE GENOMIC DNA]</scope>
</reference>
<accession>A0A1F6DDF1</accession>
<evidence type="ECO:0000256" key="1">
    <source>
        <dbReference type="SAM" id="Phobius"/>
    </source>
</evidence>
<sequence>MEYKIQKNTNSHSRHTPYAIRHTRGFTLVETMVAISLLTIAVVAPMSLTTQSLGSAFYARDQITAFHLAQEAIESVRHVRDGNVLKIALGYSSVDLLGSIPNDQDFTVDTTNDDQMDPCAGACPVIRKSSQGLYGYNSAWTPTQFTRAVRATFVPDSGNDEIKLTVTVSWKTGNYQTRSIAISANLYRWVNDSSAAQ</sequence>